<feature type="transmembrane region" description="Helical" evidence="1">
    <location>
        <begin position="234"/>
        <end position="252"/>
    </location>
</feature>
<dbReference type="InterPro" id="IPR018650">
    <property type="entry name" value="STSV1_Orf64"/>
</dbReference>
<sequence>MLFYSSGVLAVGFAAAGAFFFAYKRHYKPALTVSLVLSVIFSIYTLIAQFLRYYSLHVYIDFAAWPELLNSIIVKGYPASSIQGFLLGQSPLYHWFAAHFTPFLYLFALPFKLAPRPETIMVLNFLVMLSAIIPLYKLAALTQGNKRFARFVVVLFLWYPTFQYITLYGFEMLRLSIPILLWMIYFWESRKSFSYFIFVILAILIREDVGLTVGMFGIYILLLKQVKHARIKGIVTCVLGFGGFLIITKMLMPLFSATPGSNHIVAKLLDHYGNTPFEIVKNMFLQHGVPGSGWLNPIKWANIAMLFLPFIFVPFLAPKPLLGILASVGLGLVSYSITHISYMLYYISPAIPFIFYAFIKAWPRLISLSLWERVGVRAGKHDALMCAVLAGALISNIWFGPSLISLQFWFRDLRPASFRTQDFHWSSYRITDHHKNIATFVNLIPDEAIVSAQEFSFPRFFRKKGIMRFPRLESDNGRIKADYVFLDITNNGLSAESPVVHLIKDEDIRGVMDNPDEWRLIDSDGAYFLYKRIADVL</sequence>
<comment type="caution">
    <text evidence="2">The sequence shown here is derived from an EMBL/GenBank/DDBJ whole genome shotgun (WGS) entry which is preliminary data.</text>
</comment>
<feature type="transmembrane region" description="Helical" evidence="1">
    <location>
        <begin position="148"/>
        <end position="165"/>
    </location>
</feature>
<evidence type="ECO:0000313" key="2">
    <source>
        <dbReference type="EMBL" id="OGL81317.1"/>
    </source>
</evidence>
<evidence type="ECO:0000256" key="1">
    <source>
        <dbReference type="SAM" id="Phobius"/>
    </source>
</evidence>
<evidence type="ECO:0008006" key="4">
    <source>
        <dbReference type="Google" id="ProtNLM"/>
    </source>
</evidence>
<dbReference type="Proteomes" id="UP000176897">
    <property type="component" value="Unassembled WGS sequence"/>
</dbReference>
<name>A0A1F7UUH8_9BACT</name>
<feature type="transmembrane region" description="Helical" evidence="1">
    <location>
        <begin position="383"/>
        <end position="410"/>
    </location>
</feature>
<keyword evidence="1" id="KW-0812">Transmembrane</keyword>
<gene>
    <name evidence="2" type="ORF">A3B21_00120</name>
</gene>
<accession>A0A1F7UUH8</accession>
<feature type="transmembrane region" description="Helical" evidence="1">
    <location>
        <begin position="193"/>
        <end position="222"/>
    </location>
</feature>
<dbReference type="STRING" id="1802401.A3B21_00120"/>
<proteinExistence type="predicted"/>
<dbReference type="Pfam" id="PF09852">
    <property type="entry name" value="DUF2079"/>
    <property type="match status" value="1"/>
</dbReference>
<keyword evidence="1" id="KW-1133">Transmembrane helix</keyword>
<feature type="transmembrane region" description="Helical" evidence="1">
    <location>
        <begin position="30"/>
        <end position="51"/>
    </location>
</feature>
<keyword evidence="1" id="KW-0472">Membrane</keyword>
<dbReference type="EMBL" id="MGEJ01000007">
    <property type="protein sequence ID" value="OGL81317.1"/>
    <property type="molecule type" value="Genomic_DNA"/>
</dbReference>
<evidence type="ECO:0000313" key="3">
    <source>
        <dbReference type="Proteomes" id="UP000176897"/>
    </source>
</evidence>
<organism evidence="2 3">
    <name type="scientific">Candidatus Uhrbacteria bacterium RIFCSPLOWO2_01_FULL_47_24</name>
    <dbReference type="NCBI Taxonomy" id="1802401"/>
    <lineage>
        <taxon>Bacteria</taxon>
        <taxon>Candidatus Uhriibacteriota</taxon>
    </lineage>
</organism>
<reference evidence="2 3" key="1">
    <citation type="journal article" date="2016" name="Nat. Commun.">
        <title>Thousands of microbial genomes shed light on interconnected biogeochemical processes in an aquifer system.</title>
        <authorList>
            <person name="Anantharaman K."/>
            <person name="Brown C.T."/>
            <person name="Hug L.A."/>
            <person name="Sharon I."/>
            <person name="Castelle C.J."/>
            <person name="Probst A.J."/>
            <person name="Thomas B.C."/>
            <person name="Singh A."/>
            <person name="Wilkins M.J."/>
            <person name="Karaoz U."/>
            <person name="Brodie E.L."/>
            <person name="Williams K.H."/>
            <person name="Hubbard S.S."/>
            <person name="Banfield J.F."/>
        </authorList>
    </citation>
    <scope>NUCLEOTIDE SEQUENCE [LARGE SCALE GENOMIC DNA]</scope>
</reference>
<feature type="transmembrane region" description="Helical" evidence="1">
    <location>
        <begin position="121"/>
        <end position="142"/>
    </location>
</feature>
<dbReference type="AlphaFoldDB" id="A0A1F7UUH8"/>
<protein>
    <recommendedName>
        <fullName evidence="4">DUF2079 domain-containing protein</fullName>
    </recommendedName>
</protein>
<feature type="transmembrane region" description="Helical" evidence="1">
    <location>
        <begin position="6"/>
        <end position="23"/>
    </location>
</feature>